<dbReference type="EMBL" id="JBHUIJ010000022">
    <property type="protein sequence ID" value="MFD2238672.1"/>
    <property type="molecule type" value="Genomic_DNA"/>
</dbReference>
<evidence type="ECO:0000313" key="3">
    <source>
        <dbReference type="Proteomes" id="UP001597371"/>
    </source>
</evidence>
<dbReference type="Proteomes" id="UP001597371">
    <property type="component" value="Unassembled WGS sequence"/>
</dbReference>
<keyword evidence="3" id="KW-1185">Reference proteome</keyword>
<accession>A0ABW5CPM4</accession>
<feature type="compositionally biased region" description="Basic and acidic residues" evidence="1">
    <location>
        <begin position="19"/>
        <end position="28"/>
    </location>
</feature>
<proteinExistence type="predicted"/>
<organism evidence="2 3">
    <name type="scientific">Aureimonas populi</name>
    <dbReference type="NCBI Taxonomy" id="1701758"/>
    <lineage>
        <taxon>Bacteria</taxon>
        <taxon>Pseudomonadati</taxon>
        <taxon>Pseudomonadota</taxon>
        <taxon>Alphaproteobacteria</taxon>
        <taxon>Hyphomicrobiales</taxon>
        <taxon>Aurantimonadaceae</taxon>
        <taxon>Aureimonas</taxon>
    </lineage>
</organism>
<feature type="region of interest" description="Disordered" evidence="1">
    <location>
        <begin position="1"/>
        <end position="92"/>
    </location>
</feature>
<evidence type="ECO:0000256" key="1">
    <source>
        <dbReference type="SAM" id="MobiDB-lite"/>
    </source>
</evidence>
<sequence>MAEEKGFFRRIFSFGQQPEADRSAERENLVAAPDIAARAPGSPDADTHHPAAASTDTDTEAGADVNAPDSGGIEPLISANATAEKKTLKSES</sequence>
<reference evidence="3" key="1">
    <citation type="journal article" date="2019" name="Int. J. Syst. Evol. Microbiol.">
        <title>The Global Catalogue of Microorganisms (GCM) 10K type strain sequencing project: providing services to taxonomists for standard genome sequencing and annotation.</title>
        <authorList>
            <consortium name="The Broad Institute Genomics Platform"/>
            <consortium name="The Broad Institute Genome Sequencing Center for Infectious Disease"/>
            <person name="Wu L."/>
            <person name="Ma J."/>
        </authorList>
    </citation>
    <scope>NUCLEOTIDE SEQUENCE [LARGE SCALE GENOMIC DNA]</scope>
    <source>
        <strain evidence="3">ZS-35-S2</strain>
    </source>
</reference>
<evidence type="ECO:0000313" key="2">
    <source>
        <dbReference type="EMBL" id="MFD2238672.1"/>
    </source>
</evidence>
<name>A0ABW5CPM4_9HYPH</name>
<comment type="caution">
    <text evidence="2">The sequence shown here is derived from an EMBL/GenBank/DDBJ whole genome shotgun (WGS) entry which is preliminary data.</text>
</comment>
<feature type="compositionally biased region" description="Basic and acidic residues" evidence="1">
    <location>
        <begin position="83"/>
        <end position="92"/>
    </location>
</feature>
<gene>
    <name evidence="2" type="ORF">ACFSKQ_14550</name>
</gene>
<protein>
    <submittedName>
        <fullName evidence="2">Uncharacterized protein</fullName>
    </submittedName>
</protein>
<dbReference type="RefSeq" id="WP_209737150.1">
    <property type="nucleotide sequence ID" value="NZ_CP072611.1"/>
</dbReference>